<keyword evidence="2" id="KW-1185">Reference proteome</keyword>
<dbReference type="InterPro" id="IPR026349">
    <property type="entry name" value="CHP04255"/>
</dbReference>
<organism evidence="1 2">
    <name type="scientific">Amycolatopsis saalfeldensis</name>
    <dbReference type="NCBI Taxonomy" id="394193"/>
    <lineage>
        <taxon>Bacteria</taxon>
        <taxon>Bacillati</taxon>
        <taxon>Actinomycetota</taxon>
        <taxon>Actinomycetes</taxon>
        <taxon>Pseudonocardiales</taxon>
        <taxon>Pseudonocardiaceae</taxon>
        <taxon>Amycolatopsis</taxon>
    </lineage>
</organism>
<name>A0A1H8YRT5_9PSEU</name>
<sequence>MGDQCVELSDAIEVVQELLVAAQTFGRQAAARTKSSTFGVGTVSIDFDGGARSVVGGAGGAVLGRHIVLTVGPRWPSALAKSGCARYVQFVSTKSTEMCLDLPLYESIEFAHSPLVLVAAQINFEEVGEDVQHAQARDMQKSMPPEWTVLQNAPQFRTTLTPTGAVNEPKRSAYRLGTADGAWSLVINPDSVTLETRSYRSWDDMFEKLTTIAAAVAGVFDPAQILRVGVRYVDQVPLPDGRDSWQGLIPDSLLGAGLHPVLGQAIVGSEQRHLLQIDDQARCLVRHGMMADERQRPGGVYLLDYDVFNEHPSPFDVQKVRDVADRLHSYAGSLFRVCLTDELYAILRG</sequence>
<proteinExistence type="predicted"/>
<accession>A0A1H8YRT5</accession>
<dbReference type="STRING" id="394193.SAMN04489732_13655"/>
<reference evidence="2" key="1">
    <citation type="submission" date="2016-10" db="EMBL/GenBank/DDBJ databases">
        <authorList>
            <person name="Varghese N."/>
            <person name="Submissions S."/>
        </authorList>
    </citation>
    <scope>NUCLEOTIDE SEQUENCE [LARGE SCALE GENOMIC DNA]</scope>
    <source>
        <strain evidence="2">DSM 44993</strain>
    </source>
</reference>
<evidence type="ECO:0000313" key="2">
    <source>
        <dbReference type="Proteomes" id="UP000198582"/>
    </source>
</evidence>
<dbReference type="Proteomes" id="UP000198582">
    <property type="component" value="Unassembled WGS sequence"/>
</dbReference>
<gene>
    <name evidence="1" type="ORF">SAMN04489732_13655</name>
</gene>
<protein>
    <submittedName>
        <fullName evidence="1">TIGR04255 family protein</fullName>
    </submittedName>
</protein>
<dbReference type="NCBIfam" id="TIGR04255">
    <property type="entry name" value="sporadTIGR04255"/>
    <property type="match status" value="1"/>
</dbReference>
<evidence type="ECO:0000313" key="1">
    <source>
        <dbReference type="EMBL" id="SEP54098.1"/>
    </source>
</evidence>
<dbReference type="EMBL" id="FOEF01000036">
    <property type="protein sequence ID" value="SEP54098.1"/>
    <property type="molecule type" value="Genomic_DNA"/>
</dbReference>
<dbReference type="AlphaFoldDB" id="A0A1H8YRT5"/>